<proteinExistence type="predicted"/>
<dbReference type="AlphaFoldDB" id="A0A0C2ZIB7"/>
<protein>
    <submittedName>
        <fullName evidence="1">Uncharacterized protein</fullName>
    </submittedName>
</protein>
<reference evidence="2" key="2">
    <citation type="submission" date="2015-01" db="EMBL/GenBank/DDBJ databases">
        <title>Evolutionary Origins and Diversification of the Mycorrhizal Mutualists.</title>
        <authorList>
            <consortium name="DOE Joint Genome Institute"/>
            <consortium name="Mycorrhizal Genomics Consortium"/>
            <person name="Kohler A."/>
            <person name="Kuo A."/>
            <person name="Nagy L.G."/>
            <person name="Floudas D."/>
            <person name="Copeland A."/>
            <person name="Barry K.W."/>
            <person name="Cichocki N."/>
            <person name="Veneault-Fourrey C."/>
            <person name="LaButti K."/>
            <person name="Lindquist E.A."/>
            <person name="Lipzen A."/>
            <person name="Lundell T."/>
            <person name="Morin E."/>
            <person name="Murat C."/>
            <person name="Riley R."/>
            <person name="Ohm R."/>
            <person name="Sun H."/>
            <person name="Tunlid A."/>
            <person name="Henrissat B."/>
            <person name="Grigoriev I.V."/>
            <person name="Hibbett D.S."/>
            <person name="Martin F."/>
        </authorList>
    </citation>
    <scope>NUCLEOTIDE SEQUENCE [LARGE SCALE GENOMIC DNA]</scope>
    <source>
        <strain evidence="2">Foug A</strain>
    </source>
</reference>
<organism evidence="1 2">
    <name type="scientific">Scleroderma citrinum Foug A</name>
    <dbReference type="NCBI Taxonomy" id="1036808"/>
    <lineage>
        <taxon>Eukaryota</taxon>
        <taxon>Fungi</taxon>
        <taxon>Dikarya</taxon>
        <taxon>Basidiomycota</taxon>
        <taxon>Agaricomycotina</taxon>
        <taxon>Agaricomycetes</taxon>
        <taxon>Agaricomycetidae</taxon>
        <taxon>Boletales</taxon>
        <taxon>Sclerodermatineae</taxon>
        <taxon>Sclerodermataceae</taxon>
        <taxon>Scleroderma</taxon>
    </lineage>
</organism>
<sequence>YDKGTAFIPIVPKASQLPVNPDFTFLTLDVDGYDLPSDWYMQIAGYAPEGFHGECALMKTFPVKELQDYWLSRP</sequence>
<dbReference type="EMBL" id="KN822052">
    <property type="protein sequence ID" value="KIM61373.1"/>
    <property type="molecule type" value="Genomic_DNA"/>
</dbReference>
<gene>
    <name evidence="1" type="ORF">SCLCIDRAFT_58287</name>
</gene>
<reference evidence="1 2" key="1">
    <citation type="submission" date="2014-04" db="EMBL/GenBank/DDBJ databases">
        <authorList>
            <consortium name="DOE Joint Genome Institute"/>
            <person name="Kuo A."/>
            <person name="Kohler A."/>
            <person name="Nagy L.G."/>
            <person name="Floudas D."/>
            <person name="Copeland A."/>
            <person name="Barry K.W."/>
            <person name="Cichocki N."/>
            <person name="Veneault-Fourrey C."/>
            <person name="LaButti K."/>
            <person name="Lindquist E.A."/>
            <person name="Lipzen A."/>
            <person name="Lundell T."/>
            <person name="Morin E."/>
            <person name="Murat C."/>
            <person name="Sun H."/>
            <person name="Tunlid A."/>
            <person name="Henrissat B."/>
            <person name="Grigoriev I.V."/>
            <person name="Hibbett D.S."/>
            <person name="Martin F."/>
            <person name="Nordberg H.P."/>
            <person name="Cantor M.N."/>
            <person name="Hua S.X."/>
        </authorList>
    </citation>
    <scope>NUCLEOTIDE SEQUENCE [LARGE SCALE GENOMIC DNA]</scope>
    <source>
        <strain evidence="1 2">Foug A</strain>
    </source>
</reference>
<keyword evidence="2" id="KW-1185">Reference proteome</keyword>
<dbReference type="Proteomes" id="UP000053989">
    <property type="component" value="Unassembled WGS sequence"/>
</dbReference>
<evidence type="ECO:0000313" key="1">
    <source>
        <dbReference type="EMBL" id="KIM61373.1"/>
    </source>
</evidence>
<dbReference type="InParanoid" id="A0A0C2ZIB7"/>
<feature type="non-terminal residue" evidence="1">
    <location>
        <position position="1"/>
    </location>
</feature>
<name>A0A0C2ZIB7_9AGAM</name>
<accession>A0A0C2ZIB7</accession>
<feature type="non-terminal residue" evidence="1">
    <location>
        <position position="74"/>
    </location>
</feature>
<evidence type="ECO:0000313" key="2">
    <source>
        <dbReference type="Proteomes" id="UP000053989"/>
    </source>
</evidence>
<dbReference type="HOGENOM" id="CLU_2694709_0_0_1"/>
<dbReference type="OrthoDB" id="3213209at2759"/>